<dbReference type="PANTHER" id="PTHR35021:SF8">
    <property type="entry name" value="FIBER PROTEIN FB17"/>
    <property type="match status" value="1"/>
</dbReference>
<evidence type="ECO:0000313" key="2">
    <source>
        <dbReference type="Proteomes" id="UP000325315"/>
    </source>
</evidence>
<protein>
    <submittedName>
        <fullName evidence="1">Coiled-coil domain-containing 27</fullName>
    </submittedName>
</protein>
<comment type="caution">
    <text evidence="1">The sequence shown here is derived from an EMBL/GenBank/DDBJ whole genome shotgun (WGS) entry which is preliminary data.</text>
</comment>
<proteinExistence type="predicted"/>
<sequence>MTKDNCYAAFISTTTAARHTIEHTFIMSCLRHPRLSRHQSTRLHHRLYKETGYDPTANKMLTNGISYLSSTWPWLISDVQDQDHGRLFTCEELQYSTFSELENQLFDKDNKKVAVTDFHGLEQALNNIGCYKTPDYLKPIATRIEDVRGKATDFCHYSIQVLVCAAIKEMEEVSIKELNWDTLKKWAATLNQAKGLGFEVGFANNLLQKNLCSYFCHSRNFGRN</sequence>
<dbReference type="Proteomes" id="UP000325315">
    <property type="component" value="Unassembled WGS sequence"/>
</dbReference>
<accession>A0A5B6VSF7</accession>
<organism evidence="1 2">
    <name type="scientific">Gossypium australe</name>
    <dbReference type="NCBI Taxonomy" id="47621"/>
    <lineage>
        <taxon>Eukaryota</taxon>
        <taxon>Viridiplantae</taxon>
        <taxon>Streptophyta</taxon>
        <taxon>Embryophyta</taxon>
        <taxon>Tracheophyta</taxon>
        <taxon>Spermatophyta</taxon>
        <taxon>Magnoliopsida</taxon>
        <taxon>eudicotyledons</taxon>
        <taxon>Gunneridae</taxon>
        <taxon>Pentapetalae</taxon>
        <taxon>rosids</taxon>
        <taxon>malvids</taxon>
        <taxon>Malvales</taxon>
        <taxon>Malvaceae</taxon>
        <taxon>Malvoideae</taxon>
        <taxon>Gossypium</taxon>
    </lineage>
</organism>
<dbReference type="OrthoDB" id="997798at2759"/>
<reference evidence="2" key="1">
    <citation type="journal article" date="2019" name="Plant Biotechnol. J.">
        <title>Genome sequencing of the Australian wild diploid species Gossypium australe highlights disease resistance and delayed gland morphogenesis.</title>
        <authorList>
            <person name="Cai Y."/>
            <person name="Cai X."/>
            <person name="Wang Q."/>
            <person name="Wang P."/>
            <person name="Zhang Y."/>
            <person name="Cai C."/>
            <person name="Xu Y."/>
            <person name="Wang K."/>
            <person name="Zhou Z."/>
            <person name="Wang C."/>
            <person name="Geng S."/>
            <person name="Li B."/>
            <person name="Dong Q."/>
            <person name="Hou Y."/>
            <person name="Wang H."/>
            <person name="Ai P."/>
            <person name="Liu Z."/>
            <person name="Yi F."/>
            <person name="Sun M."/>
            <person name="An G."/>
            <person name="Cheng J."/>
            <person name="Zhang Y."/>
            <person name="Shi Q."/>
            <person name="Xie Y."/>
            <person name="Shi X."/>
            <person name="Chang Y."/>
            <person name="Huang F."/>
            <person name="Chen Y."/>
            <person name="Hong S."/>
            <person name="Mi L."/>
            <person name="Sun Q."/>
            <person name="Zhang L."/>
            <person name="Zhou B."/>
            <person name="Peng R."/>
            <person name="Zhang X."/>
            <person name="Liu F."/>
        </authorList>
    </citation>
    <scope>NUCLEOTIDE SEQUENCE [LARGE SCALE GENOMIC DNA]</scope>
    <source>
        <strain evidence="2">cv. PA1801</strain>
    </source>
</reference>
<evidence type="ECO:0000313" key="1">
    <source>
        <dbReference type="EMBL" id="KAA3471978.1"/>
    </source>
</evidence>
<keyword evidence="2" id="KW-1185">Reference proteome</keyword>
<dbReference type="AlphaFoldDB" id="A0A5B6VSF7"/>
<dbReference type="PANTHER" id="PTHR35021">
    <property type="match status" value="1"/>
</dbReference>
<dbReference type="EMBL" id="SMMG02000005">
    <property type="protein sequence ID" value="KAA3471978.1"/>
    <property type="molecule type" value="Genomic_DNA"/>
</dbReference>
<name>A0A5B6VSF7_9ROSI</name>
<gene>
    <name evidence="1" type="ORF">EPI10_022492</name>
</gene>